<evidence type="ECO:0000256" key="4">
    <source>
        <dbReference type="ARBA" id="ARBA00023136"/>
    </source>
</evidence>
<dbReference type="InterPro" id="IPR013525">
    <property type="entry name" value="ABC2_TM"/>
</dbReference>
<dbReference type="EMBL" id="VLJV01000001">
    <property type="protein sequence ID" value="TWH18426.1"/>
    <property type="molecule type" value="Genomic_DNA"/>
</dbReference>
<evidence type="ECO:0000256" key="5">
    <source>
        <dbReference type="ARBA" id="ARBA00023251"/>
    </source>
</evidence>
<dbReference type="InterPro" id="IPR047817">
    <property type="entry name" value="ABC2_TM_bact-type"/>
</dbReference>
<evidence type="ECO:0000313" key="9">
    <source>
        <dbReference type="Proteomes" id="UP000317303"/>
    </source>
</evidence>
<keyword evidence="5" id="KW-0046">Antibiotic resistance</keyword>
<dbReference type="PRINTS" id="PR00164">
    <property type="entry name" value="ABC2TRNSPORT"/>
</dbReference>
<feature type="transmembrane region" description="Helical" evidence="6">
    <location>
        <begin position="139"/>
        <end position="161"/>
    </location>
</feature>
<evidence type="ECO:0000259" key="7">
    <source>
        <dbReference type="PROSITE" id="PS51012"/>
    </source>
</evidence>
<dbReference type="Pfam" id="PF01061">
    <property type="entry name" value="ABC2_membrane"/>
    <property type="match status" value="1"/>
</dbReference>
<sequence>MAGAAHTAHMNPDVAPESRATGRVLSSWRAAWLRVEAHWTWYRRYWRSSLYSSGLQPVLFLAAMGLGFGSQVEAGPATGGHAYVHYVAPALLVAGAVQNAIGESSYPVLSGFKWQQDYHAVTATPVTAGQLLGGQIIWLTLRVGIACVVYLLVAALFGAWLDLGALLVVPVGLLAAVACGVPIMAVAATTYNEGGRFTAIFRFLVMPMILFSGTFFPIEQLPAAVRWLAWISPVWHGTELARGATFGGLGLLPAAGHLAFLGTLLGVSALAARRYFYRRLVV</sequence>
<proteinExistence type="inferred from homology"/>
<evidence type="ECO:0000256" key="6">
    <source>
        <dbReference type="RuleBase" id="RU361157"/>
    </source>
</evidence>
<dbReference type="GO" id="GO:0140359">
    <property type="term" value="F:ABC-type transporter activity"/>
    <property type="evidence" value="ECO:0007669"/>
    <property type="project" value="InterPro"/>
</dbReference>
<evidence type="ECO:0000256" key="3">
    <source>
        <dbReference type="ARBA" id="ARBA00022989"/>
    </source>
</evidence>
<evidence type="ECO:0000313" key="8">
    <source>
        <dbReference type="EMBL" id="TWH18426.1"/>
    </source>
</evidence>
<keyword evidence="4 6" id="KW-0472">Membrane</keyword>
<name>A0A660C519_9PSEU</name>
<dbReference type="InterPro" id="IPR051784">
    <property type="entry name" value="Nod_factor_ABC_transporter"/>
</dbReference>
<dbReference type="PANTHER" id="PTHR43229:SF2">
    <property type="entry name" value="NODULATION PROTEIN J"/>
    <property type="match status" value="1"/>
</dbReference>
<feature type="transmembrane region" description="Helical" evidence="6">
    <location>
        <begin position="167"/>
        <end position="187"/>
    </location>
</feature>
<reference evidence="8 9" key="1">
    <citation type="submission" date="2019-07" db="EMBL/GenBank/DDBJ databases">
        <title>R&amp;d 2014.</title>
        <authorList>
            <person name="Klenk H.-P."/>
        </authorList>
    </citation>
    <scope>NUCLEOTIDE SEQUENCE [LARGE SCALE GENOMIC DNA]</scope>
    <source>
        <strain evidence="8 9">DSM 43194</strain>
    </source>
</reference>
<evidence type="ECO:0000256" key="2">
    <source>
        <dbReference type="ARBA" id="ARBA00022692"/>
    </source>
</evidence>
<accession>A0A660C519</accession>
<dbReference type="GO" id="GO:0046677">
    <property type="term" value="P:response to antibiotic"/>
    <property type="evidence" value="ECO:0007669"/>
    <property type="project" value="UniProtKB-KW"/>
</dbReference>
<dbReference type="PROSITE" id="PS51012">
    <property type="entry name" value="ABC_TM2"/>
    <property type="match status" value="1"/>
</dbReference>
<keyword evidence="6" id="KW-0813">Transport</keyword>
<keyword evidence="3 6" id="KW-1133">Transmembrane helix</keyword>
<comment type="caution">
    <text evidence="6">Lacks conserved residue(s) required for the propagation of feature annotation.</text>
</comment>
<keyword evidence="6" id="KW-1003">Cell membrane</keyword>
<feature type="transmembrane region" description="Helical" evidence="6">
    <location>
        <begin position="254"/>
        <end position="272"/>
    </location>
</feature>
<organism evidence="8 9">
    <name type="scientific">Prauserella rugosa</name>
    <dbReference type="NCBI Taxonomy" id="43354"/>
    <lineage>
        <taxon>Bacteria</taxon>
        <taxon>Bacillati</taxon>
        <taxon>Actinomycetota</taxon>
        <taxon>Actinomycetes</taxon>
        <taxon>Pseudonocardiales</taxon>
        <taxon>Pseudonocardiaceae</taxon>
        <taxon>Prauserella</taxon>
    </lineage>
</organism>
<gene>
    <name evidence="8" type="ORF">JD82_00243</name>
</gene>
<feature type="transmembrane region" description="Helical" evidence="6">
    <location>
        <begin position="199"/>
        <end position="218"/>
    </location>
</feature>
<evidence type="ECO:0000256" key="1">
    <source>
        <dbReference type="ARBA" id="ARBA00004141"/>
    </source>
</evidence>
<dbReference type="PIRSF" id="PIRSF006648">
    <property type="entry name" value="DrrB"/>
    <property type="match status" value="1"/>
</dbReference>
<dbReference type="GO" id="GO:0043190">
    <property type="term" value="C:ATP-binding cassette (ABC) transporter complex"/>
    <property type="evidence" value="ECO:0007669"/>
    <property type="project" value="InterPro"/>
</dbReference>
<dbReference type="AlphaFoldDB" id="A0A660C519"/>
<comment type="subcellular location">
    <subcellularLocation>
        <location evidence="6">Cell membrane</location>
        <topology evidence="6">Multi-pass membrane protein</topology>
    </subcellularLocation>
    <subcellularLocation>
        <location evidence="1">Membrane</location>
        <topology evidence="1">Multi-pass membrane protein</topology>
    </subcellularLocation>
</comment>
<feature type="domain" description="ABC transmembrane type-2" evidence="7">
    <location>
        <begin position="48"/>
        <end position="279"/>
    </location>
</feature>
<comment type="similarity">
    <text evidence="6">Belongs to the ABC-2 integral membrane protein family.</text>
</comment>
<dbReference type="RefSeq" id="WP_425468414.1">
    <property type="nucleotide sequence ID" value="NZ_JOIJ01000008.1"/>
</dbReference>
<dbReference type="Proteomes" id="UP000317303">
    <property type="component" value="Unassembled WGS sequence"/>
</dbReference>
<keyword evidence="9" id="KW-1185">Reference proteome</keyword>
<keyword evidence="2 6" id="KW-0812">Transmembrane</keyword>
<protein>
    <recommendedName>
        <fullName evidence="6">Transport permease protein</fullName>
    </recommendedName>
</protein>
<comment type="caution">
    <text evidence="8">The sequence shown here is derived from an EMBL/GenBank/DDBJ whole genome shotgun (WGS) entry which is preliminary data.</text>
</comment>
<dbReference type="InterPro" id="IPR000412">
    <property type="entry name" value="ABC_2_transport"/>
</dbReference>
<dbReference type="PANTHER" id="PTHR43229">
    <property type="entry name" value="NODULATION PROTEIN J"/>
    <property type="match status" value="1"/>
</dbReference>